<comment type="caution">
    <text evidence="5">The sequence shown here is derived from an EMBL/GenBank/DDBJ whole genome shotgun (WGS) entry which is preliminary data.</text>
</comment>
<evidence type="ECO:0000256" key="2">
    <source>
        <dbReference type="ARBA" id="ARBA00022801"/>
    </source>
</evidence>
<dbReference type="AlphaFoldDB" id="A0A0D8FUK5"/>
<dbReference type="InterPro" id="IPR020476">
    <property type="entry name" value="Nudix_hydrolase"/>
</dbReference>
<dbReference type="RefSeq" id="WP_052565803.1">
    <property type="nucleotide sequence ID" value="NZ_JQKF01000018.1"/>
</dbReference>
<accession>A0A0D8FUK5</accession>
<dbReference type="InterPro" id="IPR015797">
    <property type="entry name" value="NUDIX_hydrolase-like_dom_sf"/>
</dbReference>
<dbReference type="EMBL" id="JXUW01000009">
    <property type="protein sequence ID" value="KJE76955.1"/>
    <property type="molecule type" value="Genomic_DNA"/>
</dbReference>
<reference evidence="5 6" key="1">
    <citation type="submission" date="2015-01" db="EMBL/GenBank/DDBJ databases">
        <title>Draft genome of the acidophilic iron oxidizer Ferrimicrobium acidiphilum strain T23.</title>
        <authorList>
            <person name="Poehlein A."/>
            <person name="Eisen S."/>
            <person name="Schloemann M."/>
            <person name="Johnson B.D."/>
            <person name="Daniel R."/>
            <person name="Muehling M."/>
        </authorList>
    </citation>
    <scope>NUCLEOTIDE SEQUENCE [LARGE SCALE GENOMIC DNA]</scope>
    <source>
        <strain evidence="5 6">T23</strain>
    </source>
</reference>
<dbReference type="eggNOG" id="COG1051">
    <property type="taxonomic scope" value="Bacteria"/>
</dbReference>
<dbReference type="GO" id="GO:0004081">
    <property type="term" value="F:bis(5'-nucleosyl)-tetraphosphatase (asymmetrical) activity"/>
    <property type="evidence" value="ECO:0007669"/>
    <property type="project" value="TreeGrafter"/>
</dbReference>
<comment type="similarity">
    <text evidence="1 3">Belongs to the Nudix hydrolase family.</text>
</comment>
<keyword evidence="6" id="KW-1185">Reference proteome</keyword>
<evidence type="ECO:0000256" key="1">
    <source>
        <dbReference type="ARBA" id="ARBA00005582"/>
    </source>
</evidence>
<dbReference type="PANTHER" id="PTHR21340">
    <property type="entry name" value="DIADENOSINE 5,5-P1,P4-TETRAPHOSPHATE PYROPHOSPHOHYDROLASE MUTT"/>
    <property type="match status" value="1"/>
</dbReference>
<feature type="domain" description="Nudix hydrolase" evidence="4">
    <location>
        <begin position="5"/>
        <end position="134"/>
    </location>
</feature>
<organism evidence="5 6">
    <name type="scientific">Ferrimicrobium acidiphilum DSM 19497</name>
    <dbReference type="NCBI Taxonomy" id="1121877"/>
    <lineage>
        <taxon>Bacteria</taxon>
        <taxon>Bacillati</taxon>
        <taxon>Actinomycetota</taxon>
        <taxon>Acidimicrobiia</taxon>
        <taxon>Acidimicrobiales</taxon>
        <taxon>Acidimicrobiaceae</taxon>
        <taxon>Ferrimicrobium</taxon>
    </lineage>
</organism>
<dbReference type="InterPro" id="IPR051325">
    <property type="entry name" value="Nudix_hydrolase_domain"/>
</dbReference>
<protein>
    <submittedName>
        <fullName evidence="5">Diadenosine hexaphosphate hydrolase</fullName>
        <ecNumber evidence="5">3.6.1.61</ecNumber>
    </submittedName>
</protein>
<sequence length="140" mass="15777">MGKSEVILAAGGVICRLNDEHAYEVLLVHRPRYDDWSWPKGKCEPGESLADCAIREVEEETGIRTEVGPVLCVLTYLDQSRRTKTVTYFTLTIVAISEHQPDDEIDRLAWVRLQDVDQWLTNSDDAQVTTALVAHLKGHS</sequence>
<evidence type="ECO:0000256" key="3">
    <source>
        <dbReference type="RuleBase" id="RU003476"/>
    </source>
</evidence>
<dbReference type="GeneID" id="78372502"/>
<dbReference type="SUPFAM" id="SSF55811">
    <property type="entry name" value="Nudix"/>
    <property type="match status" value="1"/>
</dbReference>
<dbReference type="OrthoDB" id="4287477at2"/>
<dbReference type="PROSITE" id="PS00893">
    <property type="entry name" value="NUDIX_BOX"/>
    <property type="match status" value="1"/>
</dbReference>
<dbReference type="PROSITE" id="PS51462">
    <property type="entry name" value="NUDIX"/>
    <property type="match status" value="1"/>
</dbReference>
<evidence type="ECO:0000313" key="6">
    <source>
        <dbReference type="Proteomes" id="UP000032336"/>
    </source>
</evidence>
<dbReference type="GO" id="GO:0006167">
    <property type="term" value="P:AMP biosynthetic process"/>
    <property type="evidence" value="ECO:0007669"/>
    <property type="project" value="TreeGrafter"/>
</dbReference>
<dbReference type="InterPro" id="IPR020084">
    <property type="entry name" value="NUDIX_hydrolase_CS"/>
</dbReference>
<proteinExistence type="inferred from homology"/>
<name>A0A0D8FUK5_9ACTN</name>
<dbReference type="STRING" id="1121877.FEAC_12800"/>
<dbReference type="PRINTS" id="PR00502">
    <property type="entry name" value="NUDIXFAMILY"/>
</dbReference>
<dbReference type="Pfam" id="PF00293">
    <property type="entry name" value="NUDIX"/>
    <property type="match status" value="1"/>
</dbReference>
<dbReference type="Proteomes" id="UP000032336">
    <property type="component" value="Unassembled WGS sequence"/>
</dbReference>
<evidence type="ECO:0000313" key="5">
    <source>
        <dbReference type="EMBL" id="KJE76955.1"/>
    </source>
</evidence>
<dbReference type="GO" id="GO:0006754">
    <property type="term" value="P:ATP biosynthetic process"/>
    <property type="evidence" value="ECO:0007669"/>
    <property type="project" value="TreeGrafter"/>
</dbReference>
<keyword evidence="2 3" id="KW-0378">Hydrolase</keyword>
<dbReference type="Gene3D" id="3.90.79.10">
    <property type="entry name" value="Nucleoside Triphosphate Pyrophosphohydrolase"/>
    <property type="match status" value="1"/>
</dbReference>
<evidence type="ECO:0000259" key="4">
    <source>
        <dbReference type="PROSITE" id="PS51462"/>
    </source>
</evidence>
<dbReference type="EC" id="3.6.1.61" evidence="5"/>
<dbReference type="CDD" id="cd03673">
    <property type="entry name" value="NUDIX_Ap6A_hydrolase"/>
    <property type="match status" value="1"/>
</dbReference>
<gene>
    <name evidence="5" type="primary">ndx1</name>
    <name evidence="5" type="ORF">FEAC_12800</name>
</gene>
<dbReference type="PANTHER" id="PTHR21340:SF0">
    <property type="entry name" value="BIS(5'-NUCLEOSYL)-TETRAPHOSPHATASE [ASYMMETRICAL]"/>
    <property type="match status" value="1"/>
</dbReference>
<dbReference type="InterPro" id="IPR000086">
    <property type="entry name" value="NUDIX_hydrolase_dom"/>
</dbReference>